<evidence type="ECO:0000313" key="2">
    <source>
        <dbReference type="EMBL" id="OJH15743.1"/>
    </source>
</evidence>
<evidence type="ECO:0000256" key="1">
    <source>
        <dbReference type="SAM" id="Phobius"/>
    </source>
</evidence>
<comment type="caution">
    <text evidence="2">The sequence shown here is derived from an EMBL/GenBank/DDBJ whole genome shotgun (WGS) entry which is preliminary data.</text>
</comment>
<dbReference type="AlphaFoldDB" id="A0A1L8ZDB6"/>
<dbReference type="EMBL" id="JNBW01000050">
    <property type="protein sequence ID" value="OJH15743.1"/>
    <property type="molecule type" value="Genomic_DNA"/>
</dbReference>
<gene>
    <name evidence="2" type="ORF">ER70_00950</name>
</gene>
<keyword evidence="1" id="KW-0472">Membrane</keyword>
<keyword evidence="1" id="KW-1133">Transmembrane helix</keyword>
<name>A0A1L8ZDB6_BORBI</name>
<feature type="transmembrane region" description="Helical" evidence="1">
    <location>
        <begin position="7"/>
        <end position="26"/>
    </location>
</feature>
<accession>A0A1L8ZDB6</accession>
<keyword evidence="1" id="KW-0812">Transmembrane</keyword>
<reference evidence="2" key="2">
    <citation type="submission" date="2015-07" db="EMBL/GenBank/DDBJ databases">
        <authorList>
            <person name="Noorani M."/>
        </authorList>
    </citation>
    <scope>NUCLEOTIDE SEQUENCE</scope>
    <source>
        <strain evidence="2">CO275</strain>
    </source>
</reference>
<proteinExistence type="predicted"/>
<organism evidence="2">
    <name type="scientific">Borrelia bissettiae</name>
    <name type="common">Borreliella bissettiae</name>
    <dbReference type="NCBI Taxonomy" id="64897"/>
    <lineage>
        <taxon>Bacteria</taxon>
        <taxon>Pseudomonadati</taxon>
        <taxon>Spirochaetota</taxon>
        <taxon>Spirochaetia</taxon>
        <taxon>Spirochaetales</taxon>
        <taxon>Borreliaceae</taxon>
        <taxon>Borreliella</taxon>
    </lineage>
</organism>
<sequence>MKKNKTLVFILLFLLSVFLGGFYLYFDPNILYLLKGEKDFSKLIMGIDFYIDKKNSLMLKKQCYFHHIMPILNLNG</sequence>
<protein>
    <submittedName>
        <fullName evidence="2">Uncharacterized protein</fullName>
    </submittedName>
</protein>
<reference evidence="2" key="1">
    <citation type="journal article" date="2015" name="Microbiology">
        <title>Similarities in murine infection and immune response to Borrelia bissettii and Borrelia burgdorferi sensu stricto.</title>
        <authorList>
            <person name="Leydet B.F.Jr."/>
            <person name="Liang F.T."/>
        </authorList>
    </citation>
    <scope>NUCLEOTIDE SEQUENCE [LARGE SCALE GENOMIC DNA]</scope>
    <source>
        <strain evidence="2">CO275</strain>
    </source>
</reference>